<organism evidence="8 9">
    <name type="scientific">Emticicia agri</name>
    <dbReference type="NCBI Taxonomy" id="2492393"/>
    <lineage>
        <taxon>Bacteria</taxon>
        <taxon>Pseudomonadati</taxon>
        <taxon>Bacteroidota</taxon>
        <taxon>Cytophagia</taxon>
        <taxon>Cytophagales</taxon>
        <taxon>Leadbetterellaceae</taxon>
        <taxon>Emticicia</taxon>
    </lineage>
</organism>
<dbReference type="PANTHER" id="PTHR23519:SF1">
    <property type="entry name" value="AUTOPHAGY-RELATED PROTEIN 22"/>
    <property type="match status" value="1"/>
</dbReference>
<dbReference type="Gene3D" id="1.20.1250.20">
    <property type="entry name" value="MFS general substrate transporter like domains"/>
    <property type="match status" value="2"/>
</dbReference>
<feature type="transmembrane region" description="Helical" evidence="6">
    <location>
        <begin position="321"/>
        <end position="339"/>
    </location>
</feature>
<dbReference type="GO" id="GO:0012505">
    <property type="term" value="C:endomembrane system"/>
    <property type="evidence" value="ECO:0007669"/>
    <property type="project" value="UniProtKB-SubCell"/>
</dbReference>
<name>A0A4Q5LV24_9BACT</name>
<dbReference type="PROSITE" id="PS50850">
    <property type="entry name" value="MFS"/>
    <property type="match status" value="1"/>
</dbReference>
<dbReference type="SUPFAM" id="SSF103473">
    <property type="entry name" value="MFS general substrate transporter"/>
    <property type="match status" value="1"/>
</dbReference>
<feature type="transmembrane region" description="Helical" evidence="6">
    <location>
        <begin position="66"/>
        <end position="85"/>
    </location>
</feature>
<feature type="transmembrane region" description="Helical" evidence="6">
    <location>
        <begin position="202"/>
        <end position="222"/>
    </location>
</feature>
<reference evidence="8 9" key="1">
    <citation type="submission" date="2019-02" db="EMBL/GenBank/DDBJ databases">
        <title>Bacterial novel species Emticicia sp. 17J42-9 isolated from soil.</title>
        <authorList>
            <person name="Jung H.-Y."/>
        </authorList>
    </citation>
    <scope>NUCLEOTIDE SEQUENCE [LARGE SCALE GENOMIC DNA]</scope>
    <source>
        <strain evidence="8 9">17J42-9</strain>
    </source>
</reference>
<dbReference type="InterPro" id="IPR024671">
    <property type="entry name" value="Atg22-like"/>
</dbReference>
<keyword evidence="9" id="KW-1185">Reference proteome</keyword>
<evidence type="ECO:0000256" key="5">
    <source>
        <dbReference type="ARBA" id="ARBA00023136"/>
    </source>
</evidence>
<feature type="domain" description="Major facilitator superfamily (MFS) profile" evidence="7">
    <location>
        <begin position="252"/>
        <end position="438"/>
    </location>
</feature>
<feature type="transmembrane region" description="Helical" evidence="6">
    <location>
        <begin position="163"/>
        <end position="182"/>
    </location>
</feature>
<evidence type="ECO:0000256" key="4">
    <source>
        <dbReference type="ARBA" id="ARBA00022989"/>
    </source>
</evidence>
<feature type="transmembrane region" description="Helical" evidence="6">
    <location>
        <begin position="254"/>
        <end position="279"/>
    </location>
</feature>
<feature type="transmembrane region" description="Helical" evidence="6">
    <location>
        <begin position="382"/>
        <end position="402"/>
    </location>
</feature>
<dbReference type="InterPro" id="IPR020846">
    <property type="entry name" value="MFS_dom"/>
</dbReference>
<feature type="transmembrane region" description="Helical" evidence="6">
    <location>
        <begin position="121"/>
        <end position="142"/>
    </location>
</feature>
<feature type="transmembrane region" description="Helical" evidence="6">
    <location>
        <begin position="97"/>
        <end position="115"/>
    </location>
</feature>
<proteinExistence type="predicted"/>
<dbReference type="Proteomes" id="UP000293162">
    <property type="component" value="Unassembled WGS sequence"/>
</dbReference>
<evidence type="ECO:0000256" key="3">
    <source>
        <dbReference type="ARBA" id="ARBA00022692"/>
    </source>
</evidence>
<sequence length="438" mass="49199">MFQKNQKKVLNAWTMYDWANSVHNLVIITVVFPMYFLATTTEKDAAGKVINDVVNFFGFQVQNSVLYSYTISTATLLLVLLNPILTPLADSSGRRKFFMKVFCYLGAASCAYFYFFTKDNVSWVVVAFGLSVMGWGGSIVFYNSFLPEIATEDRFDNLSARGFMMGYIGSVLLLVFNLIMIMKPEFVGLTQEDSDSGFTARISFLTVGIWWALFAQIPFYYLPKDQVKPLAGNWLTSSLHELGKVIKEVGKNKLLTRFLAAFFFFDMGVMTVIYVATLFADKELHIEKTGLIVTLLLIQLIAIPGSFLASWLSSKFGNTKALLMEIFVWALMPLAAYYTTTPNQFYVIAAVVGLVMGGIQSLSRSTYAKLIPENTEDTASYFGFYDIVEKIAIALGTFLFGFVESLTGNMRNSVLVILVFFIIGFLLLMRIPSKNIYK</sequence>
<evidence type="ECO:0000256" key="1">
    <source>
        <dbReference type="ARBA" id="ARBA00004127"/>
    </source>
</evidence>
<evidence type="ECO:0000256" key="6">
    <source>
        <dbReference type="SAM" id="Phobius"/>
    </source>
</evidence>
<gene>
    <name evidence="8" type="ORF">EWM59_21930</name>
</gene>
<evidence type="ECO:0000259" key="7">
    <source>
        <dbReference type="PROSITE" id="PS50850"/>
    </source>
</evidence>
<feature type="transmembrane region" description="Helical" evidence="6">
    <location>
        <begin position="414"/>
        <end position="431"/>
    </location>
</feature>
<feature type="transmembrane region" description="Helical" evidence="6">
    <location>
        <begin position="21"/>
        <end position="38"/>
    </location>
</feature>
<dbReference type="RefSeq" id="WP_130023398.1">
    <property type="nucleotide sequence ID" value="NZ_SEWF01000044.1"/>
</dbReference>
<dbReference type="PANTHER" id="PTHR23519">
    <property type="entry name" value="AUTOPHAGY-RELATED PROTEIN 22"/>
    <property type="match status" value="1"/>
</dbReference>
<accession>A0A4Q5LV24</accession>
<comment type="subcellular location">
    <subcellularLocation>
        <location evidence="1">Endomembrane system</location>
        <topology evidence="1">Multi-pass membrane protein</topology>
    </subcellularLocation>
</comment>
<evidence type="ECO:0000256" key="2">
    <source>
        <dbReference type="ARBA" id="ARBA00022448"/>
    </source>
</evidence>
<feature type="transmembrane region" description="Helical" evidence="6">
    <location>
        <begin position="291"/>
        <end position="309"/>
    </location>
</feature>
<evidence type="ECO:0000313" key="9">
    <source>
        <dbReference type="Proteomes" id="UP000293162"/>
    </source>
</evidence>
<keyword evidence="2" id="KW-0813">Transport</keyword>
<dbReference type="AlphaFoldDB" id="A0A4Q5LV24"/>
<dbReference type="GO" id="GO:0022857">
    <property type="term" value="F:transmembrane transporter activity"/>
    <property type="evidence" value="ECO:0007669"/>
    <property type="project" value="InterPro"/>
</dbReference>
<keyword evidence="4 6" id="KW-1133">Transmembrane helix</keyword>
<dbReference type="OrthoDB" id="9768783at2"/>
<dbReference type="EMBL" id="SEWF01000044">
    <property type="protein sequence ID" value="RYU93484.1"/>
    <property type="molecule type" value="Genomic_DNA"/>
</dbReference>
<dbReference type="InterPro" id="IPR050495">
    <property type="entry name" value="ATG22/LtaA_families"/>
</dbReference>
<dbReference type="InterPro" id="IPR036259">
    <property type="entry name" value="MFS_trans_sf"/>
</dbReference>
<feature type="transmembrane region" description="Helical" evidence="6">
    <location>
        <begin position="345"/>
        <end position="362"/>
    </location>
</feature>
<dbReference type="Pfam" id="PF11700">
    <property type="entry name" value="ATG22"/>
    <property type="match status" value="1"/>
</dbReference>
<keyword evidence="5 6" id="KW-0472">Membrane</keyword>
<comment type="caution">
    <text evidence="8">The sequence shown here is derived from an EMBL/GenBank/DDBJ whole genome shotgun (WGS) entry which is preliminary data.</text>
</comment>
<keyword evidence="3 6" id="KW-0812">Transmembrane</keyword>
<evidence type="ECO:0000313" key="8">
    <source>
        <dbReference type="EMBL" id="RYU93484.1"/>
    </source>
</evidence>
<protein>
    <submittedName>
        <fullName evidence="8">MFS transporter</fullName>
    </submittedName>
</protein>